<dbReference type="SUPFAM" id="SSF51197">
    <property type="entry name" value="Clavaminate synthase-like"/>
    <property type="match status" value="1"/>
</dbReference>
<dbReference type="PANTHER" id="PTHR37563:SF2">
    <property type="entry name" value="PHYTANOYL-COA DIOXYGENASE FAMILY PROTEIN (AFU_ORTHOLOGUE AFUA_2G03330)"/>
    <property type="match status" value="1"/>
</dbReference>
<keyword evidence="2" id="KW-1185">Reference proteome</keyword>
<comment type="caution">
    <text evidence="1">The sequence shown here is derived from an EMBL/GenBank/DDBJ whole genome shotgun (WGS) entry which is preliminary data.</text>
</comment>
<dbReference type="EMBL" id="JAJSPL020000022">
    <property type="protein sequence ID" value="KAK7739651.1"/>
    <property type="molecule type" value="Genomic_DNA"/>
</dbReference>
<organism evidence="1 2">
    <name type="scientific">Cytospora paraplurivora</name>
    <dbReference type="NCBI Taxonomy" id="2898453"/>
    <lineage>
        <taxon>Eukaryota</taxon>
        <taxon>Fungi</taxon>
        <taxon>Dikarya</taxon>
        <taxon>Ascomycota</taxon>
        <taxon>Pezizomycotina</taxon>
        <taxon>Sordariomycetes</taxon>
        <taxon>Sordariomycetidae</taxon>
        <taxon>Diaporthales</taxon>
        <taxon>Cytosporaceae</taxon>
        <taxon>Cytospora</taxon>
    </lineage>
</organism>
<dbReference type="AlphaFoldDB" id="A0AAN9UD11"/>
<dbReference type="Pfam" id="PF05721">
    <property type="entry name" value="PhyH"/>
    <property type="match status" value="1"/>
</dbReference>
<reference evidence="1 2" key="1">
    <citation type="journal article" date="2023" name="PLoS ONE">
        <title>Cytospora paraplurivora sp. nov. isolated from orchards with fruit tree decline syndrome in Ontario, Canada.</title>
        <authorList>
            <person name="Ilyukhin E."/>
            <person name="Nguyen H.D.T."/>
            <person name="Castle A.J."/>
            <person name="Ellouze W."/>
        </authorList>
    </citation>
    <scope>NUCLEOTIDE SEQUENCE [LARGE SCALE GENOMIC DNA]</scope>
    <source>
        <strain evidence="1 2">FDS-564</strain>
    </source>
</reference>
<dbReference type="InterPro" id="IPR008775">
    <property type="entry name" value="Phytyl_CoA_dOase-like"/>
</dbReference>
<evidence type="ECO:0000313" key="1">
    <source>
        <dbReference type="EMBL" id="KAK7739651.1"/>
    </source>
</evidence>
<gene>
    <name evidence="1" type="ORF">SLS53_005618</name>
</gene>
<proteinExistence type="predicted"/>
<dbReference type="Proteomes" id="UP001320245">
    <property type="component" value="Unassembled WGS sequence"/>
</dbReference>
<dbReference type="Gene3D" id="2.60.120.620">
    <property type="entry name" value="q2cbj1_9rhob like domain"/>
    <property type="match status" value="1"/>
</dbReference>
<name>A0AAN9UD11_9PEZI</name>
<dbReference type="InterPro" id="IPR051961">
    <property type="entry name" value="Fungal_Metabolite_Diox"/>
</dbReference>
<protein>
    <recommendedName>
        <fullName evidence="3">Phytanoyl-CoA dioxygenase</fullName>
    </recommendedName>
</protein>
<evidence type="ECO:0000313" key="2">
    <source>
        <dbReference type="Proteomes" id="UP001320245"/>
    </source>
</evidence>
<evidence type="ECO:0008006" key="3">
    <source>
        <dbReference type="Google" id="ProtNLM"/>
    </source>
</evidence>
<dbReference type="PANTHER" id="PTHR37563">
    <property type="entry name" value="PHYTANOYL-COA DIOXYGENASE FAMILY PROTEIN (AFU_ORTHOLOGUE AFUA_2G03330)"/>
    <property type="match status" value="1"/>
</dbReference>
<sequence>MRQVPIWNWLTSNTAIANTPGLRQNEHKDSSFDHPQCPYYFIANIPLCDFSAENGATEFWLGSHVHTTVEDQQVVTGGDQHVSLKLYRAGDRIPWISEEAKAARRGVRPPVQPEVRRGDIMIRDLRTWHAGMPNNSDRHRIMLGLGYQQNFFLGGARGRVEVRANFYGDEDFEETKADTFFDIRPQYGDDE</sequence>
<accession>A0AAN9UD11</accession>